<dbReference type="SUPFAM" id="SSF46689">
    <property type="entry name" value="Homeodomain-like"/>
    <property type="match status" value="1"/>
</dbReference>
<comment type="similarity">
    <text evidence="1">Belongs to the site-specific recombinase resolvase family.</text>
</comment>
<dbReference type="SUPFAM" id="SSF53041">
    <property type="entry name" value="Resolvase-like"/>
    <property type="match status" value="1"/>
</dbReference>
<evidence type="ECO:0000256" key="2">
    <source>
        <dbReference type="ARBA" id="ARBA00022908"/>
    </source>
</evidence>
<dbReference type="Proteomes" id="UP000054925">
    <property type="component" value="Unassembled WGS sequence"/>
</dbReference>
<sequence>MAIFGYGRVSTREQTTENQRLEIENAGYKVDYWFTDNGISGKTHATQRPQFVAMLDKIRDGETLVVTKLDRLGRDAEDVLRTVRTLAERKIEVVVLQLGKLDLGSSAGKLMLTMLSAVAAMERDLLVERTQAGLARAKAEGKILGRPSKTTPAQREEMKGKYVAGETVSALARQYGISRASVLAVVNP</sequence>
<dbReference type="InterPro" id="IPR006118">
    <property type="entry name" value="Recombinase_CS"/>
</dbReference>
<keyword evidence="3" id="KW-0238">DNA-binding</keyword>
<gene>
    <name evidence="7" type="ORF">AWB67_04946</name>
</gene>
<dbReference type="SMART" id="SM00857">
    <property type="entry name" value="Resolvase"/>
    <property type="match status" value="1"/>
</dbReference>
<dbReference type="InterPro" id="IPR036162">
    <property type="entry name" value="Resolvase-like_N_sf"/>
</dbReference>
<dbReference type="CDD" id="cd00569">
    <property type="entry name" value="HTH_Hin_like"/>
    <property type="match status" value="1"/>
</dbReference>
<dbReference type="Pfam" id="PF00239">
    <property type="entry name" value="Resolvase"/>
    <property type="match status" value="1"/>
</dbReference>
<evidence type="ECO:0000256" key="1">
    <source>
        <dbReference type="ARBA" id="ARBA00009913"/>
    </source>
</evidence>
<dbReference type="Pfam" id="PF02796">
    <property type="entry name" value="HTH_7"/>
    <property type="match status" value="1"/>
</dbReference>
<comment type="caution">
    <text evidence="7">The sequence shown here is derived from an EMBL/GenBank/DDBJ whole genome shotgun (WGS) entry which is preliminary data.</text>
</comment>
<keyword evidence="8" id="KW-1185">Reference proteome</keyword>
<evidence type="ECO:0000313" key="7">
    <source>
        <dbReference type="EMBL" id="SAL76575.1"/>
    </source>
</evidence>
<dbReference type="EMBL" id="FCOL02000038">
    <property type="protein sequence ID" value="SAL76575.1"/>
    <property type="molecule type" value="Genomic_DNA"/>
</dbReference>
<dbReference type="AlphaFoldDB" id="A0A158K6F9"/>
<dbReference type="GO" id="GO:0003677">
    <property type="term" value="F:DNA binding"/>
    <property type="evidence" value="ECO:0007669"/>
    <property type="project" value="UniProtKB-KW"/>
</dbReference>
<dbReference type="InterPro" id="IPR050639">
    <property type="entry name" value="SSR_resolvase"/>
</dbReference>
<dbReference type="Gene3D" id="1.10.10.60">
    <property type="entry name" value="Homeodomain-like"/>
    <property type="match status" value="1"/>
</dbReference>
<evidence type="ECO:0000259" key="6">
    <source>
        <dbReference type="PROSITE" id="PS51736"/>
    </source>
</evidence>
<dbReference type="InterPro" id="IPR009057">
    <property type="entry name" value="Homeodomain-like_sf"/>
</dbReference>
<dbReference type="InterPro" id="IPR006119">
    <property type="entry name" value="Resolv_N"/>
</dbReference>
<proteinExistence type="inferred from homology"/>
<dbReference type="PROSITE" id="PS00398">
    <property type="entry name" value="RECOMBINASES_2"/>
    <property type="match status" value="1"/>
</dbReference>
<evidence type="ECO:0000256" key="3">
    <source>
        <dbReference type="ARBA" id="ARBA00023125"/>
    </source>
</evidence>
<dbReference type="GO" id="GO:0000150">
    <property type="term" value="F:DNA strand exchange activity"/>
    <property type="evidence" value="ECO:0007669"/>
    <property type="project" value="InterPro"/>
</dbReference>
<dbReference type="Gene3D" id="3.40.50.1390">
    <property type="entry name" value="Resolvase, N-terminal catalytic domain"/>
    <property type="match status" value="1"/>
</dbReference>
<evidence type="ECO:0000256" key="4">
    <source>
        <dbReference type="ARBA" id="ARBA00023172"/>
    </source>
</evidence>
<feature type="active site" description="O-(5'-phospho-DNA)-serine intermediate" evidence="5">
    <location>
        <position position="10"/>
    </location>
</feature>
<dbReference type="PANTHER" id="PTHR30461:SF2">
    <property type="entry name" value="SERINE RECOMBINASE PINE-RELATED"/>
    <property type="match status" value="1"/>
</dbReference>
<reference evidence="7" key="1">
    <citation type="submission" date="2016-01" db="EMBL/GenBank/DDBJ databases">
        <authorList>
            <person name="Peeters C."/>
        </authorList>
    </citation>
    <scope>NUCLEOTIDE SEQUENCE [LARGE SCALE GENOMIC DNA]</scope>
    <source>
        <strain evidence="7">LMG 22937</strain>
    </source>
</reference>
<accession>A0A158K6F9</accession>
<keyword evidence="2" id="KW-0229">DNA integration</keyword>
<feature type="domain" description="Resolvase/invertase-type recombinase catalytic" evidence="6">
    <location>
        <begin position="2"/>
        <end position="141"/>
    </location>
</feature>
<dbReference type="PANTHER" id="PTHR30461">
    <property type="entry name" value="DNA-INVERTASE FROM LAMBDOID PROPHAGE"/>
    <property type="match status" value="1"/>
</dbReference>
<evidence type="ECO:0000313" key="8">
    <source>
        <dbReference type="Proteomes" id="UP000054925"/>
    </source>
</evidence>
<dbReference type="RefSeq" id="WP_087658817.1">
    <property type="nucleotide sequence ID" value="NZ_FCOL02000038.1"/>
</dbReference>
<keyword evidence="4" id="KW-0233">DNA recombination</keyword>
<evidence type="ECO:0000256" key="5">
    <source>
        <dbReference type="PIRSR" id="PIRSR606118-50"/>
    </source>
</evidence>
<dbReference type="CDD" id="cd03768">
    <property type="entry name" value="SR_ResInv"/>
    <property type="match status" value="1"/>
</dbReference>
<protein>
    <submittedName>
        <fullName evidence="7">Resolvase TnpR</fullName>
    </submittedName>
</protein>
<name>A0A158K6F9_9BURK</name>
<dbReference type="PROSITE" id="PS51736">
    <property type="entry name" value="RECOMBINASES_3"/>
    <property type="match status" value="1"/>
</dbReference>
<dbReference type="OrthoDB" id="8585334at2"/>
<dbReference type="GO" id="GO:0015074">
    <property type="term" value="P:DNA integration"/>
    <property type="evidence" value="ECO:0007669"/>
    <property type="project" value="UniProtKB-KW"/>
</dbReference>
<dbReference type="InterPro" id="IPR006120">
    <property type="entry name" value="Resolvase_HTH_dom"/>
</dbReference>
<organism evidence="7 8">
    <name type="scientific">Caballeronia terrestris</name>
    <dbReference type="NCBI Taxonomy" id="1226301"/>
    <lineage>
        <taxon>Bacteria</taxon>
        <taxon>Pseudomonadati</taxon>
        <taxon>Pseudomonadota</taxon>
        <taxon>Betaproteobacteria</taxon>
        <taxon>Burkholderiales</taxon>
        <taxon>Burkholderiaceae</taxon>
        <taxon>Caballeronia</taxon>
    </lineage>
</organism>